<protein>
    <submittedName>
        <fullName evidence="1">Uncharacterized protein</fullName>
    </submittedName>
</protein>
<name>A0AAD4Q4X6_9EURO</name>
<dbReference type="GeneID" id="70245442"/>
<dbReference type="AlphaFoldDB" id="A0AAD4Q4X6"/>
<comment type="caution">
    <text evidence="1">The sequence shown here is derived from an EMBL/GenBank/DDBJ whole genome shotgun (WGS) entry which is preliminary data.</text>
</comment>
<dbReference type="RefSeq" id="XP_046076597.1">
    <property type="nucleotide sequence ID" value="XM_046215155.1"/>
</dbReference>
<evidence type="ECO:0000313" key="2">
    <source>
        <dbReference type="Proteomes" id="UP001201262"/>
    </source>
</evidence>
<dbReference type="Proteomes" id="UP001201262">
    <property type="component" value="Unassembled WGS sequence"/>
</dbReference>
<gene>
    <name evidence="1" type="ORF">BGW36DRAFT_369568</name>
</gene>
<proteinExistence type="predicted"/>
<evidence type="ECO:0000313" key="1">
    <source>
        <dbReference type="EMBL" id="KAH8703579.1"/>
    </source>
</evidence>
<organism evidence="1 2">
    <name type="scientific">Talaromyces proteolyticus</name>
    <dbReference type="NCBI Taxonomy" id="1131652"/>
    <lineage>
        <taxon>Eukaryota</taxon>
        <taxon>Fungi</taxon>
        <taxon>Dikarya</taxon>
        <taxon>Ascomycota</taxon>
        <taxon>Pezizomycotina</taxon>
        <taxon>Eurotiomycetes</taxon>
        <taxon>Eurotiomycetidae</taxon>
        <taxon>Eurotiales</taxon>
        <taxon>Trichocomaceae</taxon>
        <taxon>Talaromyces</taxon>
        <taxon>Talaromyces sect. Bacilispori</taxon>
    </lineage>
</organism>
<sequence length="204" mass="22462">MPPPRPVLLSPIHSLISAFAAGAPSSTILTHFTASPIPLVHEHGGCYFRHGLPFLGRDFIGLSRVGEYFDLLAEYLSYRDMVFESEDDWVVDPQNMTICLRGQAQFTYKETGESWNETFMWRVTLSEDLTGESEPGPGQGLKVQEYQVWADTAAVFLASRGELKHVAKGTGVEMNVRPMTGSKESDYPAKHKLGDGLSAYGSCG</sequence>
<accession>A0AAD4Q4X6</accession>
<dbReference type="EMBL" id="JAJTJA010000002">
    <property type="protein sequence ID" value="KAH8703579.1"/>
    <property type="molecule type" value="Genomic_DNA"/>
</dbReference>
<keyword evidence="2" id="KW-1185">Reference proteome</keyword>
<reference evidence="1" key="1">
    <citation type="submission" date="2021-12" db="EMBL/GenBank/DDBJ databases">
        <title>Convergent genome expansion in fungi linked to evolution of root-endophyte symbiosis.</title>
        <authorList>
            <consortium name="DOE Joint Genome Institute"/>
            <person name="Ke Y.-H."/>
            <person name="Bonito G."/>
            <person name="Liao H.-L."/>
            <person name="Looney B."/>
            <person name="Rojas-Flechas A."/>
            <person name="Nash J."/>
            <person name="Hameed K."/>
            <person name="Schadt C."/>
            <person name="Martin F."/>
            <person name="Crous P.W."/>
            <person name="Miettinen O."/>
            <person name="Magnuson J.K."/>
            <person name="Labbe J."/>
            <person name="Jacobson D."/>
            <person name="Doktycz M.J."/>
            <person name="Veneault-Fourrey C."/>
            <person name="Kuo A."/>
            <person name="Mondo S."/>
            <person name="Calhoun S."/>
            <person name="Riley R."/>
            <person name="Ohm R."/>
            <person name="LaButti K."/>
            <person name="Andreopoulos B."/>
            <person name="Pangilinan J."/>
            <person name="Nolan M."/>
            <person name="Tritt A."/>
            <person name="Clum A."/>
            <person name="Lipzen A."/>
            <person name="Daum C."/>
            <person name="Barry K."/>
            <person name="Grigoriev I.V."/>
            <person name="Vilgalys R."/>
        </authorList>
    </citation>
    <scope>NUCLEOTIDE SEQUENCE</scope>
    <source>
        <strain evidence="1">PMI_201</strain>
    </source>
</reference>